<evidence type="ECO:0000256" key="1">
    <source>
        <dbReference type="SAM" id="MobiDB-lite"/>
    </source>
</evidence>
<sequence length="1344" mass="150839">MSTLEVIKLARSETARGNFNKATSTLEAFLSQWNLQGQREPPPYTYFEVQLQFACIAVTQGYLRRARRVLNELQSSNSFISLPRSQTADDPLIILIRLLSCYVDVQCDLSSLDECETAHRQVWDEHLRHIQPSNYTDPVVYLELYWHRIYRAIISHRRGRFPEYIDRAALVERLSSLFQQSVSLNDYHHALEWASMIEMLDPQAVPDLGLYVDFMPSEVAGMACTRLQQWEKAEEHVNTSDSKFGLINMRSCRLFARLAADQAVTVDRLDQEVPDIILTHEEIDYISGARSTLQLYMAWKATRGDPQLPLHLDILQDLETRSGAMPTWTVYRQQSPGEMPKVPEKDSSPQDEGTTRRDDQSSSPSAPPIDGRSSMGSGPDTAGLPTDTATQSKERPSWLKAARSSISSATNFLRGDFSEKRLSRTTPVSLIEFGLLGRNVIRGLKADAAQRHLDGPDPALLRKFEALVNRIPAGVQKLLDPKELDALREEASPDVLRDLRELQQTNLNRPGGDGVTMSPSQIIDRAGTMLRQPHPEGVRTKYITMLAHFAIYRAHLRLQDPVNSAKHAEAVKSILDDIPQDELEPGLKEAFSGIFQTFGDPKVFDPPADKCNYPTYLEAARRQFTRAFVAAIDPVSKITMAAQLGLLETLMGNEGEASEWFGLSRSLISTSGVDSLKALRLELMYAGAHTCTATRDEDFNGIRATLQRFETIRQAESEAAKRMASAAGMAYFCLGYRLTTIALDQDDPHMRVMKLREARLYHQAGLGAMEYSDDNLGTRSYSQFVWGLGETWKYEGITLRDGNALQQAITIFKTAEDLLQSARHNLGSLEADPLRAFDAKTYITGRFDTIRLFKDAFLCCVAGTAYASNVTQRNTFAEEAWMLLQRQKARSVMDILTGDAQAPWYILEALRWYPDQLAMLQQEETQQRARSQAAADHQRSAAEQQLHHLQQRMRSYPIFDDILRFKNGEGLRPQDVQELATIASSMSSRVVFVDWAVCAPHILIFSIVTFGRRYEIRWHKLELLIDTVSRWIQSNFTTRVLSDIDLATVKLKEMSNLIAPLSYMTNPGDTLILCPTGILQKIPLHALEINEQQILLERNPVVYTASHSILRHQASALKAQSRTHNSYEEWRAAVFTVYEGDDKRNPAQEVAAVRSSIAELATSLNTTPQLGAQVTVPLYQSHSNSANLIHFHGHAISSTRAQDQALILHPGPLPTTGSHRIAAINIACNSHKEEILLGDEPLGLNTAFVYAGAQAVVGTLWSLQSADGRTFSNYFYESLNRQASERRRSVGHVAGAVPLVNLATALQESALRIRDEEDTEAPYHWASFVLSRAWEYRFGPSGRG</sequence>
<feature type="region of interest" description="Disordered" evidence="1">
    <location>
        <begin position="333"/>
        <end position="402"/>
    </location>
</feature>
<comment type="caution">
    <text evidence="3">The sequence shown here is derived from an EMBL/GenBank/DDBJ whole genome shotgun (WGS) entry which is preliminary data.</text>
</comment>
<protein>
    <submittedName>
        <fullName evidence="3">CHAT domain-containing protein</fullName>
    </submittedName>
</protein>
<reference evidence="3 4" key="1">
    <citation type="submission" date="2024-07" db="EMBL/GenBank/DDBJ databases">
        <title>Section-level genome sequencing and comparative genomics of Aspergillus sections Usti and Cavernicolus.</title>
        <authorList>
            <consortium name="Lawrence Berkeley National Laboratory"/>
            <person name="Nybo J.L."/>
            <person name="Vesth T.C."/>
            <person name="Theobald S."/>
            <person name="Frisvad J.C."/>
            <person name="Larsen T.O."/>
            <person name="Kjaerboelling I."/>
            <person name="Rothschild-Mancinelli K."/>
            <person name="Lyhne E.K."/>
            <person name="Kogle M.E."/>
            <person name="Barry K."/>
            <person name="Clum A."/>
            <person name="Na H."/>
            <person name="Ledsgaard L."/>
            <person name="Lin J."/>
            <person name="Lipzen A."/>
            <person name="Kuo A."/>
            <person name="Riley R."/>
            <person name="Mondo S."/>
            <person name="LaButti K."/>
            <person name="Haridas S."/>
            <person name="Pangalinan J."/>
            <person name="Salamov A.A."/>
            <person name="Simmons B.A."/>
            <person name="Magnuson J.K."/>
            <person name="Chen J."/>
            <person name="Drula E."/>
            <person name="Henrissat B."/>
            <person name="Wiebenga A."/>
            <person name="Lubbers R.J."/>
            <person name="Gomes A.C."/>
            <person name="Makela M.R."/>
            <person name="Stajich J."/>
            <person name="Grigoriev I.V."/>
            <person name="Mortensen U.H."/>
            <person name="De vries R.P."/>
            <person name="Baker S.E."/>
            <person name="Andersen M.R."/>
        </authorList>
    </citation>
    <scope>NUCLEOTIDE SEQUENCE [LARGE SCALE GENOMIC DNA]</scope>
    <source>
        <strain evidence="3 4">CBS 600.67</strain>
    </source>
</reference>
<evidence type="ECO:0000259" key="2">
    <source>
        <dbReference type="Pfam" id="PF12770"/>
    </source>
</evidence>
<proteinExistence type="predicted"/>
<name>A0ABR4IEB4_9EURO</name>
<accession>A0ABR4IEB4</accession>
<dbReference type="Proteomes" id="UP001610335">
    <property type="component" value="Unassembled WGS sequence"/>
</dbReference>
<keyword evidence="4" id="KW-1185">Reference proteome</keyword>
<feature type="compositionally biased region" description="Basic and acidic residues" evidence="1">
    <location>
        <begin position="341"/>
        <end position="360"/>
    </location>
</feature>
<dbReference type="EMBL" id="JBFXLS010000032">
    <property type="protein sequence ID" value="KAL2826099.1"/>
    <property type="molecule type" value="Genomic_DNA"/>
</dbReference>
<dbReference type="Pfam" id="PF12770">
    <property type="entry name" value="CHAT"/>
    <property type="match status" value="1"/>
</dbReference>
<dbReference type="InterPro" id="IPR024983">
    <property type="entry name" value="CHAT_dom"/>
</dbReference>
<organism evidence="3 4">
    <name type="scientific">Aspergillus cavernicola</name>
    <dbReference type="NCBI Taxonomy" id="176166"/>
    <lineage>
        <taxon>Eukaryota</taxon>
        <taxon>Fungi</taxon>
        <taxon>Dikarya</taxon>
        <taxon>Ascomycota</taxon>
        <taxon>Pezizomycotina</taxon>
        <taxon>Eurotiomycetes</taxon>
        <taxon>Eurotiomycetidae</taxon>
        <taxon>Eurotiales</taxon>
        <taxon>Aspergillaceae</taxon>
        <taxon>Aspergillus</taxon>
        <taxon>Aspergillus subgen. Nidulantes</taxon>
    </lineage>
</organism>
<gene>
    <name evidence="3" type="ORF">BDW59DRAFT_161224</name>
</gene>
<feature type="domain" description="CHAT" evidence="2">
    <location>
        <begin position="1057"/>
        <end position="1332"/>
    </location>
</feature>
<evidence type="ECO:0000313" key="3">
    <source>
        <dbReference type="EMBL" id="KAL2826099.1"/>
    </source>
</evidence>
<evidence type="ECO:0000313" key="4">
    <source>
        <dbReference type="Proteomes" id="UP001610335"/>
    </source>
</evidence>